<dbReference type="eggNOG" id="ENOG503376A">
    <property type="taxonomic scope" value="Bacteria"/>
</dbReference>
<dbReference type="RefSeq" id="WP_006739389.1">
    <property type="nucleotide sequence ID" value="NZ_AEUZ02000001.1"/>
</dbReference>
<name>G5KEG1_9STRE</name>
<dbReference type="AlphaFoldDB" id="G5KEG1"/>
<evidence type="ECO:0000313" key="3">
    <source>
        <dbReference type="Proteomes" id="UP000005388"/>
    </source>
</evidence>
<gene>
    <name evidence="2" type="ORF">STRUR_0795</name>
</gene>
<organism evidence="2 3">
    <name type="scientific">Streptococcus urinalis 2285-97</name>
    <dbReference type="NCBI Taxonomy" id="764291"/>
    <lineage>
        <taxon>Bacteria</taxon>
        <taxon>Bacillati</taxon>
        <taxon>Bacillota</taxon>
        <taxon>Bacilli</taxon>
        <taxon>Lactobacillales</taxon>
        <taxon>Streptococcaceae</taxon>
        <taxon>Streptococcus</taxon>
    </lineage>
</organism>
<evidence type="ECO:0008006" key="4">
    <source>
        <dbReference type="Google" id="ProtNLM"/>
    </source>
</evidence>
<comment type="caution">
    <text evidence="2">The sequence shown here is derived from an EMBL/GenBank/DDBJ whole genome shotgun (WGS) entry which is preliminary data.</text>
</comment>
<feature type="coiled-coil region" evidence="1">
    <location>
        <begin position="115"/>
        <end position="234"/>
    </location>
</feature>
<dbReference type="EMBL" id="AEUZ02000001">
    <property type="protein sequence ID" value="EHJ56641.1"/>
    <property type="molecule type" value="Genomic_DNA"/>
</dbReference>
<keyword evidence="1" id="KW-0175">Coiled coil</keyword>
<dbReference type="Proteomes" id="UP000005388">
    <property type="component" value="Unassembled WGS sequence"/>
</dbReference>
<protein>
    <recommendedName>
        <fullName evidence="4">DUF3102 domain-containing protein</fullName>
    </recommendedName>
</protein>
<accession>G5KEG1</accession>
<evidence type="ECO:0000256" key="1">
    <source>
        <dbReference type="SAM" id="Coils"/>
    </source>
</evidence>
<dbReference type="STRING" id="764291.STRUR_0795"/>
<reference evidence="2 3" key="1">
    <citation type="journal article" date="2014" name="Int. J. Syst. Evol. Microbiol.">
        <title>Phylogenomics and the dynamic genome evolution of the genus Streptococcus.</title>
        <authorList>
            <consortium name="The Broad Institute Genome Sequencing Platform"/>
            <person name="Richards V.P."/>
            <person name="Palmer S.R."/>
            <person name="Pavinski Bitar P.D."/>
            <person name="Qin X."/>
            <person name="Weinstock G.M."/>
            <person name="Highlander S.K."/>
            <person name="Town C.D."/>
            <person name="Burne R.A."/>
            <person name="Stanhope M.J."/>
        </authorList>
    </citation>
    <scope>NUCLEOTIDE SEQUENCE [LARGE SCALE GENOMIC DNA]</scope>
    <source>
        <strain evidence="2 3">2285-97</strain>
    </source>
</reference>
<sequence>MNEVTLSNNLQQIELEINHHKNIAGQSIWEIGRRLKHVKENDLAHGQFMEWLGKLGINQPEANRMMKVANELPNSSTLSNLGSTALYLIATLPDEAKQEQIERIESGDNPTVRELQEIKRENNRLKAENARLEQQKENLAEQTLSAKIVEKEVIKEVIPDDYESTKSLNSDLLKKNKQLSKTLEETEWELDSKKLELATIKLESQRAIEVTDQIRHLEGKKEKLENLVTSISELSSIISDVQNFFDTKMAPLRFKPIINNVNAHYSVTEVTKMVNTVQSWCDEMYKIIPSGNRKIIEEVIINE</sequence>
<keyword evidence="3" id="KW-1185">Reference proteome</keyword>
<evidence type="ECO:0000313" key="2">
    <source>
        <dbReference type="EMBL" id="EHJ56641.1"/>
    </source>
</evidence>
<proteinExistence type="predicted"/>